<organism evidence="1 2">
    <name type="scientific">Prosthecobacter dejongeii</name>
    <dbReference type="NCBI Taxonomy" id="48465"/>
    <lineage>
        <taxon>Bacteria</taxon>
        <taxon>Pseudomonadati</taxon>
        <taxon>Verrucomicrobiota</taxon>
        <taxon>Verrucomicrobiia</taxon>
        <taxon>Verrucomicrobiales</taxon>
        <taxon>Verrucomicrobiaceae</taxon>
        <taxon>Prosthecobacter</taxon>
    </lineage>
</organism>
<keyword evidence="2" id="KW-1185">Reference proteome</keyword>
<protein>
    <submittedName>
        <fullName evidence="1">Uncharacterized protein</fullName>
    </submittedName>
</protein>
<evidence type="ECO:0000313" key="2">
    <source>
        <dbReference type="Proteomes" id="UP000534294"/>
    </source>
</evidence>
<dbReference type="EMBL" id="JACHIF010000001">
    <property type="protein sequence ID" value="MBB5036788.1"/>
    <property type="molecule type" value="Genomic_DNA"/>
</dbReference>
<gene>
    <name evidence="1" type="ORF">HNQ64_001022</name>
</gene>
<name>A0A7W7YID8_9BACT</name>
<comment type="caution">
    <text evidence="1">The sequence shown here is derived from an EMBL/GenBank/DDBJ whole genome shotgun (WGS) entry which is preliminary data.</text>
</comment>
<reference evidence="1 2" key="1">
    <citation type="submission" date="2020-08" db="EMBL/GenBank/DDBJ databases">
        <title>Genomic Encyclopedia of Type Strains, Phase IV (KMG-IV): sequencing the most valuable type-strain genomes for metagenomic binning, comparative biology and taxonomic classification.</title>
        <authorList>
            <person name="Goeker M."/>
        </authorList>
    </citation>
    <scope>NUCLEOTIDE SEQUENCE [LARGE SCALE GENOMIC DNA]</scope>
    <source>
        <strain evidence="1 2">DSM 12251</strain>
    </source>
</reference>
<accession>A0A7W7YID8</accession>
<dbReference type="RefSeq" id="WP_184205958.1">
    <property type="nucleotide sequence ID" value="NZ_JACHIF010000001.1"/>
</dbReference>
<dbReference type="AlphaFoldDB" id="A0A7W7YID8"/>
<evidence type="ECO:0000313" key="1">
    <source>
        <dbReference type="EMBL" id="MBB5036788.1"/>
    </source>
</evidence>
<dbReference type="Proteomes" id="UP000534294">
    <property type="component" value="Unassembled WGS sequence"/>
</dbReference>
<proteinExistence type="predicted"/>
<sequence>MTSLYKLVAEGLSPTYRIQRHLLADDTFSVPFNSDKAAALVKNPNKLVDDHSDSSVPKSVFANAINRMEERFSAQSQLIDKNLEFITKLLGAFDQKPKVASVIWEVSPAIRDITSKPYGIGLLKAMGMVSGLALVLLAQEKGIFVEAKETYESRGKPGQKYIVALDRLLERAERSSKDRLISIICKKVRRASDVEIRHALTQFIEMGVGGETARCRRYLEKFVPALLWPLNPKEGFVWGEGCVKEEGCVVIADRLFEPEAAESLFGKNKSSKLWCDAGITFAKLLRKELVGMERCVPSPAV</sequence>